<gene>
    <name evidence="1" type="ORF">PQ456_01355</name>
</gene>
<evidence type="ECO:0000313" key="2">
    <source>
        <dbReference type="Proteomes" id="UP001220509"/>
    </source>
</evidence>
<dbReference type="Proteomes" id="UP001220509">
    <property type="component" value="Chromosome"/>
</dbReference>
<dbReference type="EMBL" id="CP117416">
    <property type="protein sequence ID" value="WCT56203.1"/>
    <property type="molecule type" value="Genomic_DNA"/>
</dbReference>
<protein>
    <submittedName>
        <fullName evidence="1">Uncharacterized protein</fullName>
    </submittedName>
</protein>
<keyword evidence="2" id="KW-1185">Reference proteome</keyword>
<organism evidence="1 2">
    <name type="scientific">Paenibacillus kyungheensis</name>
    <dbReference type="NCBI Taxonomy" id="1452732"/>
    <lineage>
        <taxon>Bacteria</taxon>
        <taxon>Bacillati</taxon>
        <taxon>Bacillota</taxon>
        <taxon>Bacilli</taxon>
        <taxon>Bacillales</taxon>
        <taxon>Paenibacillaceae</taxon>
        <taxon>Paenibacillus</taxon>
    </lineage>
</organism>
<dbReference type="RefSeq" id="WP_273614508.1">
    <property type="nucleotide sequence ID" value="NZ_CP117416.1"/>
</dbReference>
<accession>A0AAX3M4D6</accession>
<dbReference type="KEGG" id="pka:PQ456_01355"/>
<proteinExistence type="predicted"/>
<sequence length="133" mass="15777">MDKTITLKKIMCKPLMKLGFEYNKEWKFIRKSNGFAEYISLDQSQWQDNVIRVYFSNGEKTVSAKRLIGEKANDWFEFHDEKSLEKVLLSILNITEKLGLQWFKENVPKITFCPFLVEILDGKHQDELETFFS</sequence>
<reference evidence="1 2" key="1">
    <citation type="submission" date="2023-02" db="EMBL/GenBank/DDBJ databases">
        <title>Genome sequence of Paenibacillus kyungheensis KACC 18744.</title>
        <authorList>
            <person name="Kim S."/>
            <person name="Heo J."/>
            <person name="Kwon S.-W."/>
        </authorList>
    </citation>
    <scope>NUCLEOTIDE SEQUENCE [LARGE SCALE GENOMIC DNA]</scope>
    <source>
        <strain evidence="1 2">KACC 18744</strain>
    </source>
</reference>
<evidence type="ECO:0000313" key="1">
    <source>
        <dbReference type="EMBL" id="WCT56203.1"/>
    </source>
</evidence>
<name>A0AAX3M4D6_9BACL</name>
<dbReference type="AlphaFoldDB" id="A0AAX3M4D6"/>